<feature type="transmembrane region" description="Helical" evidence="8">
    <location>
        <begin position="831"/>
        <end position="852"/>
    </location>
</feature>
<dbReference type="Pfam" id="PF00406">
    <property type="entry name" value="ADK"/>
    <property type="match status" value="2"/>
</dbReference>
<feature type="transmembrane region" description="Helical" evidence="8">
    <location>
        <begin position="801"/>
        <end position="819"/>
    </location>
</feature>
<dbReference type="AlphaFoldDB" id="A0A4D9CWJ8"/>
<evidence type="ECO:0000256" key="2">
    <source>
        <dbReference type="ARBA" id="ARBA00022679"/>
    </source>
</evidence>
<feature type="transmembrane region" description="Helical" evidence="8">
    <location>
        <begin position="753"/>
        <end position="772"/>
    </location>
</feature>
<dbReference type="EMBL" id="SDOX01000121">
    <property type="protein sequence ID" value="TFJ81903.1"/>
    <property type="molecule type" value="Genomic_DNA"/>
</dbReference>
<dbReference type="Pfam" id="PF04172">
    <property type="entry name" value="LrgB"/>
    <property type="match status" value="1"/>
</dbReference>
<feature type="transmembrane region" description="Helical" evidence="8">
    <location>
        <begin position="608"/>
        <end position="627"/>
    </location>
</feature>
<name>A0A4D9CWJ8_9STRA</name>
<feature type="signal peptide" evidence="9">
    <location>
        <begin position="1"/>
        <end position="33"/>
    </location>
</feature>
<dbReference type="InterPro" id="IPR000850">
    <property type="entry name" value="Adenylat/UMP-CMP_kin"/>
</dbReference>
<dbReference type="Proteomes" id="UP000355283">
    <property type="component" value="Unassembled WGS sequence"/>
</dbReference>
<dbReference type="InterPro" id="IPR027417">
    <property type="entry name" value="P-loop_NTPase"/>
</dbReference>
<evidence type="ECO:0008006" key="12">
    <source>
        <dbReference type="Google" id="ProtNLM"/>
    </source>
</evidence>
<dbReference type="GO" id="GO:0004017">
    <property type="term" value="F:AMP kinase activity"/>
    <property type="evidence" value="ECO:0007669"/>
    <property type="project" value="InterPro"/>
</dbReference>
<dbReference type="PRINTS" id="PR00094">
    <property type="entry name" value="ADENYLTKNASE"/>
</dbReference>
<keyword evidence="2" id="KW-0808">Transferase</keyword>
<keyword evidence="4" id="KW-0547">Nucleotide-binding</keyword>
<dbReference type="OrthoDB" id="439792at2759"/>
<dbReference type="InterPro" id="IPR007300">
    <property type="entry name" value="CidB/LrgB"/>
</dbReference>
<gene>
    <name evidence="10" type="ORF">NSK_006571</name>
</gene>
<evidence type="ECO:0000256" key="8">
    <source>
        <dbReference type="SAM" id="Phobius"/>
    </source>
</evidence>
<organism evidence="10 11">
    <name type="scientific">Nannochloropsis salina CCMP1776</name>
    <dbReference type="NCBI Taxonomy" id="1027361"/>
    <lineage>
        <taxon>Eukaryota</taxon>
        <taxon>Sar</taxon>
        <taxon>Stramenopiles</taxon>
        <taxon>Ochrophyta</taxon>
        <taxon>Eustigmatophyceae</taxon>
        <taxon>Eustigmatales</taxon>
        <taxon>Monodopsidaceae</taxon>
        <taxon>Microchloropsis</taxon>
        <taxon>Microchloropsis salina</taxon>
    </lineage>
</organism>
<feature type="transmembrane region" description="Helical" evidence="8">
    <location>
        <begin position="940"/>
        <end position="960"/>
    </location>
</feature>
<sequence>MVEHATSSQRAVATCGVVFSLLLLLLQPHKSVSLRSGGDVTSGNSINKFNVRHAGMAWIPGFKHVGKISRRTPSSSPFAPGLSRLSSLRMTVAARAATPKIIIAGAPASGKGTQCELLKERYGVVHLSTGDILRAAVRDGTPLGAEAKGFMDRGELVPDTVIIGVVKERLAAQDCQEKGWLLDGFPRTKAQAQALESLGVAPSAFVLLNVPDELLVERVVGRRTDPATGKIYHLKYSPPPPEVPEERLVHRSDDTEEKVQVRLRAFHEHCDAVAGCYKDVLVQVDGTAKKEAVFAEIKGAIDAALAKEGEGEATAVRGTARMAPPRIIIAGAPASGKGTQCEMLQQRYGVVHLSTGDILRAAVRDGTPLGAEAKGFMDRGELVPDETIYGVILDRLKEKDCQEKGWLLDGFPRTKAQADVLGMLPDAFVLLNVPDELLVERVVGRRTDPATGKIYHLKYSPPPPEVPEERLVHRSDDTEEKVQVRLRAFHEHCDAVAGCYKDVLVQVDGTAKKEAVFAEIARGVDMALVGEKAQGPRPVESLQTGLSLAAFIALDAALRRLFLARGLAFPSSLAGMLGLFALLLATGAGTTAARPLLYRVLKPGTDLLTRWLAVFFVPTLVLLPLSAGSLAPSLALRLGAVLVLGFEASLWTTAELADLLTSKNDVAVSSPPPTSLPPPPPFSTTKTPFSHSLHKALAISTAVSGAASVLLSARLAASGSSLLPSLARTLFTFLATILSYVTGSRLPLKLRKAVHPLLSCAGLTLALLSLHARLLGQSLTHQLHAYVSRAPCPLHLGGGDLLLGLLGPSILAMAVQMYERRALLKQNLSKILGTCLGASVFGLFSSAALSRALGLPPTLGKATLSRCITTPLAMAVAGLVGAETSIAVPVVVLTGILGANAGGARLASYQVSDSVSKGLAMGAAAHGIGTASLAEEPEPLAFAAMGMALTGVMTTVLVTIPPVRAALLAILVKGAKATASLP</sequence>
<evidence type="ECO:0000256" key="9">
    <source>
        <dbReference type="SAM" id="SignalP"/>
    </source>
</evidence>
<evidence type="ECO:0000256" key="1">
    <source>
        <dbReference type="ARBA" id="ARBA00004141"/>
    </source>
</evidence>
<dbReference type="HAMAP" id="MF_00235">
    <property type="entry name" value="Adenylate_kinase_Adk"/>
    <property type="match status" value="2"/>
</dbReference>
<feature type="chain" id="PRO_5020033221" description="Adenylate kinase" evidence="9">
    <location>
        <begin position="34"/>
        <end position="982"/>
    </location>
</feature>
<evidence type="ECO:0000256" key="6">
    <source>
        <dbReference type="ARBA" id="ARBA00022989"/>
    </source>
</evidence>
<dbReference type="CDD" id="cd01428">
    <property type="entry name" value="ADK"/>
    <property type="match status" value="2"/>
</dbReference>
<protein>
    <recommendedName>
        <fullName evidence="12">Adenylate kinase</fullName>
    </recommendedName>
</protein>
<keyword evidence="7 8" id="KW-0472">Membrane</keyword>
<keyword evidence="3 8" id="KW-0812">Transmembrane</keyword>
<dbReference type="InterPro" id="IPR006259">
    <property type="entry name" value="Adenyl_kin_sub"/>
</dbReference>
<evidence type="ECO:0000256" key="4">
    <source>
        <dbReference type="ARBA" id="ARBA00022741"/>
    </source>
</evidence>
<keyword evidence="9" id="KW-0732">Signal</keyword>
<dbReference type="NCBIfam" id="TIGR01351">
    <property type="entry name" value="adk"/>
    <property type="match status" value="2"/>
</dbReference>
<evidence type="ECO:0000256" key="7">
    <source>
        <dbReference type="ARBA" id="ARBA00023136"/>
    </source>
</evidence>
<dbReference type="SUPFAM" id="SSF52540">
    <property type="entry name" value="P-loop containing nucleoside triphosphate hydrolases"/>
    <property type="match status" value="2"/>
</dbReference>
<accession>A0A4D9CWJ8</accession>
<keyword evidence="11" id="KW-1185">Reference proteome</keyword>
<dbReference type="Gene3D" id="3.40.50.300">
    <property type="entry name" value="P-loop containing nucleotide triphosphate hydrolases"/>
    <property type="match status" value="2"/>
</dbReference>
<reference evidence="10 11" key="1">
    <citation type="submission" date="2019-01" db="EMBL/GenBank/DDBJ databases">
        <title>Nuclear Genome Assembly of the Microalgal Biofuel strain Nannochloropsis salina CCMP1776.</title>
        <authorList>
            <person name="Hovde B."/>
        </authorList>
    </citation>
    <scope>NUCLEOTIDE SEQUENCE [LARGE SCALE GENOMIC DNA]</scope>
    <source>
        <strain evidence="10 11">CCMP1776</strain>
    </source>
</reference>
<comment type="subcellular location">
    <subcellularLocation>
        <location evidence="1">Membrane</location>
        <topology evidence="1">Multi-pass membrane protein</topology>
    </subcellularLocation>
</comment>
<comment type="caution">
    <text evidence="10">The sequence shown here is derived from an EMBL/GenBank/DDBJ whole genome shotgun (WGS) entry which is preliminary data.</text>
</comment>
<feature type="transmembrane region" description="Helical" evidence="8">
    <location>
        <begin position="696"/>
        <end position="716"/>
    </location>
</feature>
<proteinExistence type="inferred from homology"/>
<dbReference type="PANTHER" id="PTHR23359">
    <property type="entry name" value="NUCLEOTIDE KINASE"/>
    <property type="match status" value="1"/>
</dbReference>
<feature type="transmembrane region" description="Helical" evidence="8">
    <location>
        <begin position="872"/>
        <end position="897"/>
    </location>
</feature>
<dbReference type="GO" id="GO:0016020">
    <property type="term" value="C:membrane"/>
    <property type="evidence" value="ECO:0007669"/>
    <property type="project" value="UniProtKB-SubCell"/>
</dbReference>
<evidence type="ECO:0000313" key="11">
    <source>
        <dbReference type="Proteomes" id="UP000355283"/>
    </source>
</evidence>
<evidence type="ECO:0000256" key="3">
    <source>
        <dbReference type="ARBA" id="ARBA00022692"/>
    </source>
</evidence>
<feature type="transmembrane region" description="Helical" evidence="8">
    <location>
        <begin position="567"/>
        <end position="588"/>
    </location>
</feature>
<keyword evidence="6 8" id="KW-1133">Transmembrane helix</keyword>
<dbReference type="GO" id="GO:0005524">
    <property type="term" value="F:ATP binding"/>
    <property type="evidence" value="ECO:0007669"/>
    <property type="project" value="InterPro"/>
</dbReference>
<evidence type="ECO:0000313" key="10">
    <source>
        <dbReference type="EMBL" id="TFJ81903.1"/>
    </source>
</evidence>
<dbReference type="InterPro" id="IPR033690">
    <property type="entry name" value="Adenylat_kinase_CS"/>
</dbReference>
<dbReference type="PROSITE" id="PS00113">
    <property type="entry name" value="ADENYLATE_KINASE"/>
    <property type="match status" value="2"/>
</dbReference>
<feature type="transmembrane region" description="Helical" evidence="8">
    <location>
        <begin position="722"/>
        <end position="741"/>
    </location>
</feature>
<keyword evidence="5" id="KW-0418">Kinase</keyword>
<evidence type="ECO:0000256" key="5">
    <source>
        <dbReference type="ARBA" id="ARBA00022777"/>
    </source>
</evidence>